<organism evidence="2">
    <name type="scientific">Magallana gigas</name>
    <name type="common">Pacific oyster</name>
    <name type="synonym">Crassostrea gigas</name>
    <dbReference type="NCBI Taxonomy" id="29159"/>
    <lineage>
        <taxon>Eukaryota</taxon>
        <taxon>Metazoa</taxon>
        <taxon>Spiralia</taxon>
        <taxon>Lophotrochozoa</taxon>
        <taxon>Mollusca</taxon>
        <taxon>Bivalvia</taxon>
        <taxon>Autobranchia</taxon>
        <taxon>Pteriomorphia</taxon>
        <taxon>Ostreida</taxon>
        <taxon>Ostreoidea</taxon>
        <taxon>Ostreidae</taxon>
        <taxon>Magallana</taxon>
    </lineage>
</organism>
<dbReference type="InParanoid" id="K1Q7T7"/>
<dbReference type="InterPro" id="IPR000210">
    <property type="entry name" value="BTB/POZ_dom"/>
</dbReference>
<protein>
    <submittedName>
        <fullName evidence="2">BTB and MATH domain-containing protein 42</fullName>
    </submittedName>
</protein>
<name>K1Q7T7_MAGGI</name>
<dbReference type="CDD" id="cd18186">
    <property type="entry name" value="BTB_POZ_ZBTB_KLHL-like"/>
    <property type="match status" value="1"/>
</dbReference>
<accession>K1Q7T7</accession>
<dbReference type="HOGENOM" id="CLU_694947_0_0_1"/>
<dbReference type="EMBL" id="JH817214">
    <property type="protein sequence ID" value="EKC27384.1"/>
    <property type="molecule type" value="Genomic_DNA"/>
</dbReference>
<evidence type="ECO:0000256" key="1">
    <source>
        <dbReference type="SAM" id="MobiDB-lite"/>
    </source>
</evidence>
<dbReference type="InterPro" id="IPR011333">
    <property type="entry name" value="SKP1/BTB/POZ_sf"/>
</dbReference>
<feature type="compositionally biased region" description="Basic and acidic residues" evidence="1">
    <location>
        <begin position="376"/>
        <end position="385"/>
    </location>
</feature>
<dbReference type="SUPFAM" id="SSF54695">
    <property type="entry name" value="POZ domain"/>
    <property type="match status" value="1"/>
</dbReference>
<dbReference type="AlphaFoldDB" id="K1Q7T7"/>
<gene>
    <name evidence="2" type="ORF">CGI_10000467</name>
</gene>
<feature type="compositionally biased region" description="Basic residues" evidence="1">
    <location>
        <begin position="365"/>
        <end position="375"/>
    </location>
</feature>
<evidence type="ECO:0000313" key="2">
    <source>
        <dbReference type="EMBL" id="EKC27384.1"/>
    </source>
</evidence>
<reference evidence="2" key="1">
    <citation type="journal article" date="2012" name="Nature">
        <title>The oyster genome reveals stress adaptation and complexity of shell formation.</title>
        <authorList>
            <person name="Zhang G."/>
            <person name="Fang X."/>
            <person name="Guo X."/>
            <person name="Li L."/>
            <person name="Luo R."/>
            <person name="Xu F."/>
            <person name="Yang P."/>
            <person name="Zhang L."/>
            <person name="Wang X."/>
            <person name="Qi H."/>
            <person name="Xiong Z."/>
            <person name="Que H."/>
            <person name="Xie Y."/>
            <person name="Holland P.W."/>
            <person name="Paps J."/>
            <person name="Zhu Y."/>
            <person name="Wu F."/>
            <person name="Chen Y."/>
            <person name="Wang J."/>
            <person name="Peng C."/>
            <person name="Meng J."/>
            <person name="Yang L."/>
            <person name="Liu J."/>
            <person name="Wen B."/>
            <person name="Zhang N."/>
            <person name="Huang Z."/>
            <person name="Zhu Q."/>
            <person name="Feng Y."/>
            <person name="Mount A."/>
            <person name="Hedgecock D."/>
            <person name="Xu Z."/>
            <person name="Liu Y."/>
            <person name="Domazet-Loso T."/>
            <person name="Du Y."/>
            <person name="Sun X."/>
            <person name="Zhang S."/>
            <person name="Liu B."/>
            <person name="Cheng P."/>
            <person name="Jiang X."/>
            <person name="Li J."/>
            <person name="Fan D."/>
            <person name="Wang W."/>
            <person name="Fu W."/>
            <person name="Wang T."/>
            <person name="Wang B."/>
            <person name="Zhang J."/>
            <person name="Peng Z."/>
            <person name="Li Y."/>
            <person name="Li N."/>
            <person name="Wang J."/>
            <person name="Chen M."/>
            <person name="He Y."/>
            <person name="Tan F."/>
            <person name="Song X."/>
            <person name="Zheng Q."/>
            <person name="Huang R."/>
            <person name="Yang H."/>
            <person name="Du X."/>
            <person name="Chen L."/>
            <person name="Yang M."/>
            <person name="Gaffney P.M."/>
            <person name="Wang S."/>
            <person name="Luo L."/>
            <person name="She Z."/>
            <person name="Ming Y."/>
            <person name="Huang W."/>
            <person name="Zhang S."/>
            <person name="Huang B."/>
            <person name="Zhang Y."/>
            <person name="Qu T."/>
            <person name="Ni P."/>
            <person name="Miao G."/>
            <person name="Wang J."/>
            <person name="Wang Q."/>
            <person name="Steinberg C.E."/>
            <person name="Wang H."/>
            <person name="Li N."/>
            <person name="Qian L."/>
            <person name="Zhang G."/>
            <person name="Li Y."/>
            <person name="Yang H."/>
            <person name="Liu X."/>
            <person name="Wang J."/>
            <person name="Yin Y."/>
            <person name="Wang J."/>
        </authorList>
    </citation>
    <scope>NUCLEOTIDE SEQUENCE [LARGE SCALE GENOMIC DNA]</scope>
    <source>
        <strain evidence="2">05x7-T-G4-1.051#20</strain>
    </source>
</reference>
<feature type="region of interest" description="Disordered" evidence="1">
    <location>
        <begin position="351"/>
        <end position="397"/>
    </location>
</feature>
<dbReference type="SMART" id="SM00225">
    <property type="entry name" value="BTB"/>
    <property type="match status" value="1"/>
</dbReference>
<sequence>MASGTVQTDSTEHFPDEEPIPDSTPSKKDDANSDAEKQDTSVSSQNTSSGSTPRKISKNLKPSNGIASKLGYTPGISPRGRAGPSVRSGAYAFGSKVASSSSESTSATLPFLMDSIYTDTVLVVEGKRFYIHRSLLGYASEYFQKLFANAHAASGEKSLRVKPEVVIKDKSYNDFLELLAFFHPGVIRDLTEKTAVRLLPIAEEYEMLPLKKRCESVLVNYLKKNSAMFSTTSKGPPTQRFRRDNAPDILLKCTKAADKGNSKVVLEQCLKVFANPDIPLKDLKTNPEISDQIKAKIFETRVDTTSNKLSKVFGELEKEKHENHILKKQLNDRYHIIQKAGVRMSIITSDDDKAHPVPSSVPVLHTHHYHSHHRQKLDSEREKKQKPLPSTKRNLKH</sequence>
<feature type="compositionally biased region" description="Low complexity" evidence="1">
    <location>
        <begin position="40"/>
        <end position="52"/>
    </location>
</feature>
<feature type="compositionally biased region" description="Basic and acidic residues" evidence="1">
    <location>
        <begin position="25"/>
        <end position="39"/>
    </location>
</feature>
<proteinExistence type="predicted"/>
<dbReference type="Gene3D" id="3.30.710.10">
    <property type="entry name" value="Potassium Channel Kv1.1, Chain A"/>
    <property type="match status" value="1"/>
</dbReference>
<dbReference type="PANTHER" id="PTHR22744:SF17">
    <property type="entry name" value="BTB DOMAIN-CONTAINING PROTEIN"/>
    <property type="match status" value="1"/>
</dbReference>
<dbReference type="Pfam" id="PF00651">
    <property type="entry name" value="BTB"/>
    <property type="match status" value="1"/>
</dbReference>
<dbReference type="PANTHER" id="PTHR22744">
    <property type="entry name" value="HELIX LOOP HELIX PROTEIN 21-RELATED"/>
    <property type="match status" value="1"/>
</dbReference>
<feature type="region of interest" description="Disordered" evidence="1">
    <location>
        <begin position="1"/>
        <end position="84"/>
    </location>
</feature>
<dbReference type="PROSITE" id="PS50097">
    <property type="entry name" value="BTB"/>
    <property type="match status" value="1"/>
</dbReference>